<comment type="function">
    <text evidence="3">CRISPR (clustered regularly interspaced short palindromic repeat) is an adaptive immune system that provides protection against mobile genetic elements (viruses, transposable elements and conjugative plasmids). CRISPR clusters contain spacers, sequences complementary to antecedent mobile elements, and target invading nucleic acids. CRISPR clusters are transcribed and processed into CRISPR RNA (crRNA).</text>
</comment>
<evidence type="ECO:0000256" key="2">
    <source>
        <dbReference type="ARBA" id="ARBA00023118"/>
    </source>
</evidence>
<dbReference type="InterPro" id="IPR010153">
    <property type="entry name" value="CRISPR-assoc_prot_Cas5a-typ"/>
</dbReference>
<comment type="caution">
    <text evidence="4">The sequence shown here is derived from an EMBL/GenBank/DDBJ whole genome shotgun (WGS) entry which is preliminary data.</text>
</comment>
<keyword evidence="5" id="KW-1185">Reference proteome</keyword>
<keyword evidence="2" id="KW-0051">Antiviral defense</keyword>
<accession>A0A3R9PCE9</accession>
<dbReference type="RefSeq" id="WP_125672466.1">
    <property type="nucleotide sequence ID" value="NZ_RCOS01000147.1"/>
</dbReference>
<proteinExistence type="inferred from homology"/>
<dbReference type="NCBIfam" id="TIGR02593">
    <property type="entry name" value="CRISPR_cas5"/>
    <property type="match status" value="1"/>
</dbReference>
<dbReference type="GO" id="GO:0051607">
    <property type="term" value="P:defense response to virus"/>
    <property type="evidence" value="ECO:0007669"/>
    <property type="project" value="UniProtKB-KW"/>
</dbReference>
<evidence type="ECO:0000256" key="3">
    <source>
        <dbReference type="ARBA" id="ARBA00025626"/>
    </source>
</evidence>
<dbReference type="InterPro" id="IPR013422">
    <property type="entry name" value="CRISPR-assoc_prot_Cas5_N"/>
</dbReference>
<organism evidence="4 5">
    <name type="scientific">Candidatus Methanodesulfokora washburnensis</name>
    <dbReference type="NCBI Taxonomy" id="2478471"/>
    <lineage>
        <taxon>Archaea</taxon>
        <taxon>Thermoproteota</taxon>
        <taxon>Candidatus Korarchaeia</taxon>
        <taxon>Candidatus Korarchaeia incertae sedis</taxon>
        <taxon>Candidatus Methanodesulfokora</taxon>
    </lineage>
</organism>
<dbReference type="Proteomes" id="UP000277582">
    <property type="component" value="Unassembled WGS sequence"/>
</dbReference>
<name>A0A3R9PCE9_9CREN</name>
<protein>
    <submittedName>
        <fullName evidence="4">Type I-A CRISPR-associated protein Cas5</fullName>
    </submittedName>
</protein>
<gene>
    <name evidence="4" type="primary">cas5a</name>
    <name evidence="4" type="ORF">D6D85_13445</name>
</gene>
<comment type="similarity">
    <text evidence="1">Belongs to the CRISPR-associated protein Cas5 family. Subtype I-A/Apern subfamily.</text>
</comment>
<evidence type="ECO:0000313" key="5">
    <source>
        <dbReference type="Proteomes" id="UP000277582"/>
    </source>
</evidence>
<sequence>MLYAVKAILELHWGYSVKRPVFSASQPALLIPPPTSLLGALARAVAYFKEWPETIMIKGKLYSSASLLIQDVPWTALALADERFIGPILGLIETRDMIRALIAPYQRREHAYPGSRVLFGVQPHGKIYAPSMHLYVIYFTRTRDIEKYIWSITSLGNKESTVSVSDVRIAEVELNAGDNEIETLYCFPSSLGEVIEGKFLKEVLSKPSLEHYELGVARDLAKNWEEFVIPLTQTRVRLHEGAVAVRVNDETVIVPQEVIKNE</sequence>
<reference evidence="4 5" key="1">
    <citation type="submission" date="2018-10" db="EMBL/GenBank/DDBJ databases">
        <title>Co-occurring genomic capacity for anaerobic methane metabolism and dissimilatory sulfite reduction discovered in the Korarchaeota.</title>
        <authorList>
            <person name="Mckay L.J."/>
            <person name="Dlakic M."/>
            <person name="Fields M.W."/>
            <person name="Delmont T.O."/>
            <person name="Eren A.M."/>
            <person name="Jay Z.J."/>
            <person name="Klingelsmith K.B."/>
            <person name="Rusch D.B."/>
            <person name="Inskeep W.P."/>
        </authorList>
    </citation>
    <scope>NUCLEOTIDE SEQUENCE [LARGE SCALE GENOMIC DNA]</scope>
    <source>
        <strain evidence="4 5">MDKW</strain>
    </source>
</reference>
<dbReference type="OrthoDB" id="99243at2157"/>
<dbReference type="EMBL" id="RCOS01000147">
    <property type="protein sequence ID" value="RSN72531.1"/>
    <property type="molecule type" value="Genomic_DNA"/>
</dbReference>
<dbReference type="AlphaFoldDB" id="A0A3R9PCE9"/>
<dbReference type="InterPro" id="IPR053725">
    <property type="entry name" value="CRISPR_Cas5_sf"/>
</dbReference>
<dbReference type="NCBIfam" id="TIGR01874">
    <property type="entry name" value="cas_cas5a"/>
    <property type="match status" value="1"/>
</dbReference>
<evidence type="ECO:0000256" key="1">
    <source>
        <dbReference type="ARBA" id="ARBA00010891"/>
    </source>
</evidence>
<dbReference type="Gene3D" id="3.30.70.3120">
    <property type="match status" value="1"/>
</dbReference>
<evidence type="ECO:0000313" key="4">
    <source>
        <dbReference type="EMBL" id="RSN72531.1"/>
    </source>
</evidence>